<evidence type="ECO:0000256" key="3">
    <source>
        <dbReference type="ARBA" id="ARBA00022692"/>
    </source>
</evidence>
<keyword evidence="4 6" id="KW-1133">Transmembrane helix</keyword>
<feature type="transmembrane region" description="Helical" evidence="6">
    <location>
        <begin position="310"/>
        <end position="332"/>
    </location>
</feature>
<dbReference type="OrthoDB" id="7584869at2"/>
<name>A0A4U1C2Q5_9SPHI</name>
<evidence type="ECO:0000256" key="5">
    <source>
        <dbReference type="ARBA" id="ARBA00023136"/>
    </source>
</evidence>
<feature type="transmembrane region" description="Helical" evidence="6">
    <location>
        <begin position="107"/>
        <end position="125"/>
    </location>
</feature>
<organism evidence="7 8">
    <name type="scientific">Pedobacter cryotolerans</name>
    <dbReference type="NCBI Taxonomy" id="2571270"/>
    <lineage>
        <taxon>Bacteria</taxon>
        <taxon>Pseudomonadati</taxon>
        <taxon>Bacteroidota</taxon>
        <taxon>Sphingobacteriia</taxon>
        <taxon>Sphingobacteriales</taxon>
        <taxon>Sphingobacteriaceae</taxon>
        <taxon>Pedobacter</taxon>
    </lineage>
</organism>
<keyword evidence="5 6" id="KW-0472">Membrane</keyword>
<keyword evidence="3 6" id="KW-0812">Transmembrane</keyword>
<dbReference type="EMBL" id="SWBO01000009">
    <property type="protein sequence ID" value="TKB98280.1"/>
    <property type="molecule type" value="Genomic_DNA"/>
</dbReference>
<evidence type="ECO:0000256" key="4">
    <source>
        <dbReference type="ARBA" id="ARBA00022989"/>
    </source>
</evidence>
<evidence type="ECO:0000256" key="1">
    <source>
        <dbReference type="ARBA" id="ARBA00004141"/>
    </source>
</evidence>
<feature type="transmembrane region" description="Helical" evidence="6">
    <location>
        <begin position="432"/>
        <end position="453"/>
    </location>
</feature>
<gene>
    <name evidence="7" type="ORF">FA045_14985</name>
</gene>
<keyword evidence="8" id="KW-1185">Reference proteome</keyword>
<accession>A0A4U1C2Q5</accession>
<feature type="transmembrane region" description="Helical" evidence="6">
    <location>
        <begin position="12"/>
        <end position="31"/>
    </location>
</feature>
<feature type="transmembrane region" description="Helical" evidence="6">
    <location>
        <begin position="51"/>
        <end position="72"/>
    </location>
</feature>
<feature type="transmembrane region" description="Helical" evidence="6">
    <location>
        <begin position="399"/>
        <end position="420"/>
    </location>
</feature>
<feature type="transmembrane region" description="Helical" evidence="6">
    <location>
        <begin position="366"/>
        <end position="387"/>
    </location>
</feature>
<dbReference type="PANTHER" id="PTHR19432:SF35">
    <property type="entry name" value="SOLUTE CARRIER FAMILY 45 MEMBER 3 ISOFORM X1"/>
    <property type="match status" value="1"/>
</dbReference>
<reference evidence="7 8" key="1">
    <citation type="submission" date="2019-04" db="EMBL/GenBank/DDBJ databases">
        <title>Pedobacter sp. AR-2-6 sp. nov., isolated from Arctic soil.</title>
        <authorList>
            <person name="Dahal R.H."/>
            <person name="Kim D.-U."/>
        </authorList>
    </citation>
    <scope>NUCLEOTIDE SEQUENCE [LARGE SCALE GENOMIC DNA]</scope>
    <source>
        <strain evidence="7 8">AR-2-6</strain>
    </source>
</reference>
<dbReference type="InterPro" id="IPR011701">
    <property type="entry name" value="MFS"/>
</dbReference>
<evidence type="ECO:0000313" key="7">
    <source>
        <dbReference type="EMBL" id="TKB98280.1"/>
    </source>
</evidence>
<dbReference type="Proteomes" id="UP000310477">
    <property type="component" value="Unassembled WGS sequence"/>
</dbReference>
<dbReference type="Gene3D" id="1.20.1250.20">
    <property type="entry name" value="MFS general substrate transporter like domains"/>
    <property type="match status" value="1"/>
</dbReference>
<evidence type="ECO:0000256" key="2">
    <source>
        <dbReference type="ARBA" id="ARBA00022448"/>
    </source>
</evidence>
<feature type="transmembrane region" description="Helical" evidence="6">
    <location>
        <begin position="84"/>
        <end position="101"/>
    </location>
</feature>
<dbReference type="AlphaFoldDB" id="A0A4U1C2Q5"/>
<dbReference type="Pfam" id="PF07690">
    <property type="entry name" value="MFS_1"/>
    <property type="match status" value="1"/>
</dbReference>
<evidence type="ECO:0000256" key="6">
    <source>
        <dbReference type="SAM" id="Phobius"/>
    </source>
</evidence>
<evidence type="ECO:0000313" key="8">
    <source>
        <dbReference type="Proteomes" id="UP000310477"/>
    </source>
</evidence>
<dbReference type="PANTHER" id="PTHR19432">
    <property type="entry name" value="SUGAR TRANSPORTER"/>
    <property type="match status" value="1"/>
</dbReference>
<proteinExistence type="predicted"/>
<feature type="transmembrane region" description="Helical" evidence="6">
    <location>
        <begin position="247"/>
        <end position="266"/>
    </location>
</feature>
<protein>
    <submittedName>
        <fullName evidence="7">SLC45 family MFS transporter</fullName>
    </submittedName>
</protein>
<dbReference type="GO" id="GO:0016020">
    <property type="term" value="C:membrane"/>
    <property type="evidence" value="ECO:0007669"/>
    <property type="project" value="UniProtKB-SubCell"/>
</dbReference>
<dbReference type="InterPro" id="IPR036259">
    <property type="entry name" value="MFS_trans_sf"/>
</dbReference>
<feature type="transmembrane region" description="Helical" evidence="6">
    <location>
        <begin position="186"/>
        <end position="204"/>
    </location>
</feature>
<keyword evidence="2" id="KW-0813">Transport</keyword>
<dbReference type="RefSeq" id="WP_136877884.1">
    <property type="nucleotide sequence ID" value="NZ_SWBO01000009.1"/>
</dbReference>
<feature type="transmembrane region" description="Helical" evidence="6">
    <location>
        <begin position="145"/>
        <end position="166"/>
    </location>
</feature>
<dbReference type="GO" id="GO:0022857">
    <property type="term" value="F:transmembrane transporter activity"/>
    <property type="evidence" value="ECO:0007669"/>
    <property type="project" value="InterPro"/>
</dbReference>
<feature type="transmembrane region" description="Helical" evidence="6">
    <location>
        <begin position="341"/>
        <end position="360"/>
    </location>
</feature>
<dbReference type="SUPFAM" id="SSF103473">
    <property type="entry name" value="MFS general substrate transporter"/>
    <property type="match status" value="1"/>
</dbReference>
<comment type="caution">
    <text evidence="7">The sequence shown here is derived from an EMBL/GenBank/DDBJ whole genome shotgun (WGS) entry which is preliminary data.</text>
</comment>
<comment type="subcellular location">
    <subcellularLocation>
        <location evidence="1">Membrane</location>
        <topology evidence="1">Multi-pass membrane protein</topology>
    </subcellularLocation>
</comment>
<sequence>MNNLSHKPKLSFWSIFNMSFGFLGIQFGFALQGGFMSRIFQTLGASQDDIPALWIAAPLTGLLVQPIIGYMSDRTWSPRWGRRKPFFLIGAVLSTIVLFFLPNSPVLWVAAGCLWVLDASINITMEPFRALVADKLPDSQRSYGFVMQTLIIGVGTWVASNLPWLVNQLGVSNEALPGIVPMSVKIAFGIGGVVFLASVLYTIFTTTEYPPEDLEEFKKENEASKGFANGVKEIFASIGQMPKTMKLLGVIQFFSWFSFFAMWSLATPALTTHVFNAPAPVETAFNMADEGSKALFMTASKSYNDAADLVGSYMGMYGLSSMAFALLLTFYAAKRSINRKYIHMFSLIAGGLGFISMYFINQPQQLIYSFILIGISWGSILSMPYAMLSSAINPKKMGIYMGIFNMFIVIPQIIAATGGLNYLYQLIFGEAVINAMLLAGASLIIGGLANFLITDKNVITHQAEDREVLN</sequence>